<feature type="coiled-coil region" evidence="1">
    <location>
        <begin position="202"/>
        <end position="236"/>
    </location>
</feature>
<evidence type="ECO:0000313" key="2">
    <source>
        <dbReference type="EMBL" id="CAL8145576.1"/>
    </source>
</evidence>
<feature type="coiled-coil region" evidence="1">
    <location>
        <begin position="389"/>
        <end position="447"/>
    </location>
</feature>
<name>A0ABP1S7D2_9HEXA</name>
<reference evidence="2 3" key="1">
    <citation type="submission" date="2024-08" db="EMBL/GenBank/DDBJ databases">
        <authorList>
            <person name="Cucini C."/>
            <person name="Frati F."/>
        </authorList>
    </citation>
    <scope>NUCLEOTIDE SEQUENCE [LARGE SCALE GENOMIC DNA]</scope>
</reference>
<gene>
    <name evidence="2" type="ORF">ODALV1_LOCUS30536</name>
</gene>
<keyword evidence="3" id="KW-1185">Reference proteome</keyword>
<proteinExistence type="predicted"/>
<protein>
    <submittedName>
        <fullName evidence="2">Uncharacterized protein</fullName>
    </submittedName>
</protein>
<organism evidence="2 3">
    <name type="scientific">Orchesella dallaii</name>
    <dbReference type="NCBI Taxonomy" id="48710"/>
    <lineage>
        <taxon>Eukaryota</taxon>
        <taxon>Metazoa</taxon>
        <taxon>Ecdysozoa</taxon>
        <taxon>Arthropoda</taxon>
        <taxon>Hexapoda</taxon>
        <taxon>Collembola</taxon>
        <taxon>Entomobryomorpha</taxon>
        <taxon>Entomobryoidea</taxon>
        <taxon>Orchesellidae</taxon>
        <taxon>Orchesellinae</taxon>
        <taxon>Orchesella</taxon>
    </lineage>
</organism>
<accession>A0ABP1S7D2</accession>
<evidence type="ECO:0000313" key="3">
    <source>
        <dbReference type="Proteomes" id="UP001642540"/>
    </source>
</evidence>
<evidence type="ECO:0000256" key="1">
    <source>
        <dbReference type="SAM" id="Coils"/>
    </source>
</evidence>
<keyword evidence="1" id="KW-0175">Coiled coil</keyword>
<dbReference type="Proteomes" id="UP001642540">
    <property type="component" value="Unassembled WGS sequence"/>
</dbReference>
<comment type="caution">
    <text evidence="2">The sequence shown here is derived from an EMBL/GenBank/DDBJ whole genome shotgun (WGS) entry which is preliminary data.</text>
</comment>
<sequence length="564" mass="65486">MSFPPTTINGRCSTVNFEEVYTSTNPTSSMSYIAGTSFPINFGASTSTSSSNQPTESSRLFISRGRRVQNLIIAPQVASACPTNNFFYTTQNYHQNEPAAQKESSHSGWNLGGNMGPQYYMNQEQQNKNNPQGVNCVNQFQSGIPSHFAYQELSQKPGSLKQTKKREKGIPRKHILQFNQAAPRPDEVELCHLTNSEWKGDIQDLEKKNKGLLYQIEEWNKELNNVERDKDLTIAEKELVLEACKKANNDVFIEANKYYKMAPRRWDHFMEMKKAMEKAEMERDSMEDEVRHKLYAANYEIKRLTEEIFIKDQKYTTDLGKRDDTSRKMSSDVENLKNILERQQEHLGNVQMLFDNTSSEQTTLHAYASSKQQEINKEGNKLRLKIAETDSLTRKVNAAQEENKNLEKVQNGLKQELEILEREMKVAKEEEEKLRMEKVMMMEAKDAEITEEQLKAKWFEAEMKATKLKQNIIEENEEEFQRKEEQDSEVEVEPFMIYKQSSNEEGNVDEELEMPKLYPIGKKRRVAAELKETRVQIVEPYLVKFLEVEISELDTATDKQFQMD</sequence>
<dbReference type="EMBL" id="CAXLJM020000164">
    <property type="protein sequence ID" value="CAL8145576.1"/>
    <property type="molecule type" value="Genomic_DNA"/>
</dbReference>